<reference evidence="3" key="1">
    <citation type="journal article" date="2020" name="Stud. Mycol.">
        <title>101 Dothideomycetes genomes: a test case for predicting lifestyles and emergence of pathogens.</title>
        <authorList>
            <person name="Haridas S."/>
            <person name="Albert R."/>
            <person name="Binder M."/>
            <person name="Bloem J."/>
            <person name="Labutti K."/>
            <person name="Salamov A."/>
            <person name="Andreopoulos B."/>
            <person name="Baker S."/>
            <person name="Barry K."/>
            <person name="Bills G."/>
            <person name="Bluhm B."/>
            <person name="Cannon C."/>
            <person name="Castanera R."/>
            <person name="Culley D."/>
            <person name="Daum C."/>
            <person name="Ezra D."/>
            <person name="Gonzalez J."/>
            <person name="Henrissat B."/>
            <person name="Kuo A."/>
            <person name="Liang C."/>
            <person name="Lipzen A."/>
            <person name="Lutzoni F."/>
            <person name="Magnuson J."/>
            <person name="Mondo S."/>
            <person name="Nolan M."/>
            <person name="Ohm R."/>
            <person name="Pangilinan J."/>
            <person name="Park H.-J."/>
            <person name="Ramirez L."/>
            <person name="Alfaro M."/>
            <person name="Sun H."/>
            <person name="Tritt A."/>
            <person name="Yoshinaga Y."/>
            <person name="Zwiers L.-H."/>
            <person name="Turgeon B."/>
            <person name="Goodwin S."/>
            <person name="Spatafora J."/>
            <person name="Crous P."/>
            <person name="Grigoriev I."/>
        </authorList>
    </citation>
    <scope>NUCLEOTIDE SEQUENCE</scope>
    <source>
        <strain evidence="3">CBS 122367</strain>
    </source>
</reference>
<dbReference type="InterPro" id="IPR056453">
    <property type="entry name" value="HTH_DNAJC9"/>
</dbReference>
<feature type="domain" description="J" evidence="2">
    <location>
        <begin position="37"/>
        <end position="104"/>
    </location>
</feature>
<dbReference type="SUPFAM" id="SSF46565">
    <property type="entry name" value="Chaperone J-domain"/>
    <property type="match status" value="1"/>
</dbReference>
<dbReference type="PANTHER" id="PTHR44144">
    <property type="entry name" value="DNAJ HOMOLOG SUBFAMILY C MEMBER 9"/>
    <property type="match status" value="1"/>
</dbReference>
<dbReference type="GO" id="GO:0005634">
    <property type="term" value="C:nucleus"/>
    <property type="evidence" value="ECO:0007669"/>
    <property type="project" value="TreeGrafter"/>
</dbReference>
<dbReference type="Proteomes" id="UP000799291">
    <property type="component" value="Unassembled WGS sequence"/>
</dbReference>
<proteinExistence type="predicted"/>
<dbReference type="InterPro" id="IPR018253">
    <property type="entry name" value="DnaJ_domain_CS"/>
</dbReference>
<dbReference type="AlphaFoldDB" id="A0A6G1ICS1"/>
<evidence type="ECO:0000256" key="1">
    <source>
        <dbReference type="SAM" id="MobiDB-lite"/>
    </source>
</evidence>
<feature type="compositionally biased region" description="Acidic residues" evidence="1">
    <location>
        <begin position="22"/>
        <end position="32"/>
    </location>
</feature>
<dbReference type="GO" id="GO:0031072">
    <property type="term" value="F:heat shock protein binding"/>
    <property type="evidence" value="ECO:0007669"/>
    <property type="project" value="TreeGrafter"/>
</dbReference>
<dbReference type="OrthoDB" id="110024at2759"/>
<feature type="compositionally biased region" description="Basic residues" evidence="1">
    <location>
        <begin position="303"/>
        <end position="315"/>
    </location>
</feature>
<dbReference type="InterPro" id="IPR036869">
    <property type="entry name" value="J_dom_sf"/>
</dbReference>
<dbReference type="SMART" id="SM00271">
    <property type="entry name" value="DnaJ"/>
    <property type="match status" value="1"/>
</dbReference>
<dbReference type="Gene3D" id="1.10.287.110">
    <property type="entry name" value="DnaJ domain"/>
    <property type="match status" value="1"/>
</dbReference>
<protein>
    <submittedName>
        <fullName evidence="3">DnaJ-domain-containing protein</fullName>
    </submittedName>
</protein>
<gene>
    <name evidence="3" type="ORF">K458DRAFT_411033</name>
</gene>
<name>A0A6G1ICS1_9PLEO</name>
<dbReference type="InterPro" id="IPR001623">
    <property type="entry name" value="DnaJ_domain"/>
</dbReference>
<dbReference type="FunFam" id="1.10.287.110:FF:000110">
    <property type="entry name" value="DnaJ domain protein (AFU_orthologue AFUA_2G13210)"/>
    <property type="match status" value="1"/>
</dbReference>
<evidence type="ECO:0000313" key="3">
    <source>
        <dbReference type="EMBL" id="KAF2675709.1"/>
    </source>
</evidence>
<feature type="region of interest" description="Disordered" evidence="1">
    <location>
        <begin position="263"/>
        <end position="358"/>
    </location>
</feature>
<feature type="region of interest" description="Disordered" evidence="1">
    <location>
        <begin position="1"/>
        <end position="38"/>
    </location>
</feature>
<dbReference type="CDD" id="cd06257">
    <property type="entry name" value="DnaJ"/>
    <property type="match status" value="1"/>
</dbReference>
<feature type="compositionally biased region" description="Acidic residues" evidence="1">
    <location>
        <begin position="319"/>
        <end position="337"/>
    </location>
</feature>
<dbReference type="GO" id="GO:0005737">
    <property type="term" value="C:cytoplasm"/>
    <property type="evidence" value="ECO:0007669"/>
    <property type="project" value="TreeGrafter"/>
</dbReference>
<dbReference type="PROSITE" id="PS50076">
    <property type="entry name" value="DNAJ_2"/>
    <property type="match status" value="1"/>
</dbReference>
<dbReference type="PANTHER" id="PTHR44144:SF1">
    <property type="entry name" value="DNAJ HOMOLOG SUBFAMILY C MEMBER 9"/>
    <property type="match status" value="1"/>
</dbReference>
<feature type="region of interest" description="Disordered" evidence="1">
    <location>
        <begin position="206"/>
        <end position="249"/>
    </location>
</feature>
<dbReference type="EMBL" id="MU005651">
    <property type="protein sequence ID" value="KAF2675709.1"/>
    <property type="molecule type" value="Genomic_DNA"/>
</dbReference>
<sequence length="358" mass="41088">MARRSARKRQEKEEQENPFINDDVEDIEEEDGPPTIDPYEVLGLEKEATVDDVKKAYRKEALKHHPDKASPDEKEAANKKFQEIAFAYAVLSDDRRRKRYDLTGSTAETLEDDDEFDWLSFYRQQFEDIVSEENINRISVEYKNSASERRDLLKAYEQYKGRLSAIYEAVMLSDILVDDDRFRQILDEEIAKGTIESYELYERDNNDEARQAAKDAERKRREEFDKREAKKAAAGKPSAKAKAKKSDAAGMADLAAMIQQRQKARNGNFFDHLEAKYAPQPRGGKRATPMDEPPEEMFAATAARKKSKSNGRAKKAKDEDEMEDDLEEEDIAESEEEAPPKSKKRKLQKGRGRASAKA</sequence>
<organism evidence="3 4">
    <name type="scientific">Lentithecium fluviatile CBS 122367</name>
    <dbReference type="NCBI Taxonomy" id="1168545"/>
    <lineage>
        <taxon>Eukaryota</taxon>
        <taxon>Fungi</taxon>
        <taxon>Dikarya</taxon>
        <taxon>Ascomycota</taxon>
        <taxon>Pezizomycotina</taxon>
        <taxon>Dothideomycetes</taxon>
        <taxon>Pleosporomycetidae</taxon>
        <taxon>Pleosporales</taxon>
        <taxon>Massarineae</taxon>
        <taxon>Lentitheciaceae</taxon>
        <taxon>Lentithecium</taxon>
    </lineage>
</organism>
<evidence type="ECO:0000313" key="4">
    <source>
        <dbReference type="Proteomes" id="UP000799291"/>
    </source>
</evidence>
<dbReference type="Pfam" id="PF00226">
    <property type="entry name" value="DnaJ"/>
    <property type="match status" value="1"/>
</dbReference>
<feature type="compositionally biased region" description="Basic residues" evidence="1">
    <location>
        <begin position="341"/>
        <end position="358"/>
    </location>
</feature>
<accession>A0A6G1ICS1</accession>
<feature type="compositionally biased region" description="Basic and acidic residues" evidence="1">
    <location>
        <begin position="206"/>
        <end position="231"/>
    </location>
</feature>
<evidence type="ECO:0000259" key="2">
    <source>
        <dbReference type="PROSITE" id="PS50076"/>
    </source>
</evidence>
<dbReference type="Pfam" id="PF23302">
    <property type="entry name" value="HTH_DNAJC9"/>
    <property type="match status" value="1"/>
</dbReference>
<dbReference type="PROSITE" id="PS00636">
    <property type="entry name" value="DNAJ_1"/>
    <property type="match status" value="1"/>
</dbReference>
<keyword evidence="4" id="KW-1185">Reference proteome</keyword>
<dbReference type="InterPro" id="IPR052594">
    <property type="entry name" value="J_domain-containing_protein"/>
</dbReference>
<dbReference type="PRINTS" id="PR00625">
    <property type="entry name" value="JDOMAIN"/>
</dbReference>